<name>A0A7I8D1J4_9FIRM</name>
<gene>
    <name evidence="1" type="ORF">C12CBH8_12550</name>
</gene>
<dbReference type="AlphaFoldDB" id="A0A7I8D1J4"/>
<organism evidence="1 2">
    <name type="scientific">Solibaculum mannosilyticum</name>
    <dbReference type="NCBI Taxonomy" id="2780922"/>
    <lineage>
        <taxon>Bacteria</taxon>
        <taxon>Bacillati</taxon>
        <taxon>Bacillota</taxon>
        <taxon>Clostridia</taxon>
        <taxon>Eubacteriales</taxon>
        <taxon>Oscillospiraceae</taxon>
        <taxon>Solibaculum</taxon>
    </lineage>
</organism>
<evidence type="ECO:0000313" key="1">
    <source>
        <dbReference type="EMBL" id="BCI60616.1"/>
    </source>
</evidence>
<dbReference type="EMBL" id="AP023321">
    <property type="protein sequence ID" value="BCI60616.1"/>
    <property type="molecule type" value="Genomic_DNA"/>
</dbReference>
<proteinExistence type="predicted"/>
<accession>A0A7I8D1J4</accession>
<dbReference type="RefSeq" id="WP_215532794.1">
    <property type="nucleotide sequence ID" value="NZ_AP023321.1"/>
</dbReference>
<dbReference type="KEGG" id="sman:C12CBH8_12550"/>
<reference evidence="2" key="1">
    <citation type="submission" date="2020-07" db="EMBL/GenBank/DDBJ databases">
        <title>Complete genome sequencing of Clostridia bacterium strain 12CBH8.</title>
        <authorList>
            <person name="Sakamoto M."/>
            <person name="Murakami T."/>
            <person name="Mori H."/>
        </authorList>
    </citation>
    <scope>NUCLEOTIDE SEQUENCE [LARGE SCALE GENOMIC DNA]</scope>
    <source>
        <strain evidence="2">12CBH8</strain>
    </source>
</reference>
<evidence type="ECO:0000313" key="2">
    <source>
        <dbReference type="Proteomes" id="UP000593890"/>
    </source>
</evidence>
<protein>
    <submittedName>
        <fullName evidence="1">Uncharacterized protein</fullName>
    </submittedName>
</protein>
<dbReference type="Proteomes" id="UP000593890">
    <property type="component" value="Chromosome"/>
</dbReference>
<sequence>MSTNLTIPPVIMWQYEQLYNLVEYQTQDGLLTAKQVAEFLHKDPAWLLRATYDGMCPFAFGSNKGVGRGTSCFHSLPFFFYMTQGNLFRAATDKDSLPELLQI</sequence>
<keyword evidence="2" id="KW-1185">Reference proteome</keyword>